<dbReference type="PROSITE" id="PS50994">
    <property type="entry name" value="INTEGRASE"/>
    <property type="match status" value="1"/>
</dbReference>
<reference evidence="3" key="1">
    <citation type="submission" date="2022-10" db="EMBL/GenBank/DDBJ databases">
        <authorList>
            <person name="Chen Y."/>
            <person name="Dougan E. K."/>
            <person name="Chan C."/>
            <person name="Rhodes N."/>
            <person name="Thang M."/>
        </authorList>
    </citation>
    <scope>NUCLEOTIDE SEQUENCE</scope>
</reference>
<dbReference type="Gene3D" id="3.30.420.10">
    <property type="entry name" value="Ribonuclease H-like superfamily/Ribonuclease H"/>
    <property type="match status" value="1"/>
</dbReference>
<evidence type="ECO:0000313" key="4">
    <source>
        <dbReference type="EMBL" id="CAL4790989.1"/>
    </source>
</evidence>
<dbReference type="InterPro" id="IPR050951">
    <property type="entry name" value="Retrovirus_Pol_polyprotein"/>
</dbReference>
<dbReference type="GO" id="GO:0015074">
    <property type="term" value="P:DNA integration"/>
    <property type="evidence" value="ECO:0007669"/>
    <property type="project" value="InterPro"/>
</dbReference>
<reference evidence="4 5" key="2">
    <citation type="submission" date="2024-05" db="EMBL/GenBank/DDBJ databases">
        <authorList>
            <person name="Chen Y."/>
            <person name="Shah S."/>
            <person name="Dougan E. K."/>
            <person name="Thang M."/>
            <person name="Chan C."/>
        </authorList>
    </citation>
    <scope>NUCLEOTIDE SEQUENCE [LARGE SCALE GENOMIC DNA]</scope>
</reference>
<feature type="compositionally biased region" description="Low complexity" evidence="1">
    <location>
        <begin position="762"/>
        <end position="786"/>
    </location>
</feature>
<evidence type="ECO:0000256" key="1">
    <source>
        <dbReference type="SAM" id="MobiDB-lite"/>
    </source>
</evidence>
<dbReference type="OrthoDB" id="416394at2759"/>
<dbReference type="PANTHER" id="PTHR37984:SF5">
    <property type="entry name" value="PROTEIN NYNRIN-LIKE"/>
    <property type="match status" value="1"/>
</dbReference>
<dbReference type="EMBL" id="CAMXCT010003312">
    <property type="protein sequence ID" value="CAI4003677.1"/>
    <property type="molecule type" value="Genomic_DNA"/>
</dbReference>
<dbReference type="GO" id="GO:0003676">
    <property type="term" value="F:nucleic acid binding"/>
    <property type="evidence" value="ECO:0007669"/>
    <property type="project" value="InterPro"/>
</dbReference>
<organism evidence="3">
    <name type="scientific">Cladocopium goreaui</name>
    <dbReference type="NCBI Taxonomy" id="2562237"/>
    <lineage>
        <taxon>Eukaryota</taxon>
        <taxon>Sar</taxon>
        <taxon>Alveolata</taxon>
        <taxon>Dinophyceae</taxon>
        <taxon>Suessiales</taxon>
        <taxon>Symbiodiniaceae</taxon>
        <taxon>Cladocopium</taxon>
    </lineage>
</organism>
<dbReference type="InterPro" id="IPR036397">
    <property type="entry name" value="RNaseH_sf"/>
</dbReference>
<dbReference type="EMBL" id="CAMXCT020003312">
    <property type="protein sequence ID" value="CAL1157052.1"/>
    <property type="molecule type" value="Genomic_DNA"/>
</dbReference>
<feature type="domain" description="Integrase catalytic" evidence="2">
    <location>
        <begin position="336"/>
        <end position="502"/>
    </location>
</feature>
<dbReference type="SUPFAM" id="SSF53098">
    <property type="entry name" value="Ribonuclease H-like"/>
    <property type="match status" value="1"/>
</dbReference>
<feature type="region of interest" description="Disordered" evidence="1">
    <location>
        <begin position="728"/>
        <end position="822"/>
    </location>
</feature>
<dbReference type="PANTHER" id="PTHR37984">
    <property type="entry name" value="PROTEIN CBG26694"/>
    <property type="match status" value="1"/>
</dbReference>
<keyword evidence="5" id="KW-1185">Reference proteome</keyword>
<gene>
    <name evidence="3" type="ORF">C1SCF055_LOCUS29524</name>
</gene>
<evidence type="ECO:0000259" key="2">
    <source>
        <dbReference type="PROSITE" id="PS50994"/>
    </source>
</evidence>
<name>A0A9P1D6W8_9DINO</name>
<dbReference type="InterPro" id="IPR001584">
    <property type="entry name" value="Integrase_cat-core"/>
</dbReference>
<dbReference type="InterPro" id="IPR012337">
    <property type="entry name" value="RNaseH-like_sf"/>
</dbReference>
<feature type="compositionally biased region" description="Polar residues" evidence="1">
    <location>
        <begin position="813"/>
        <end position="822"/>
    </location>
</feature>
<accession>A0A9P1D6W8</accession>
<evidence type="ECO:0000313" key="5">
    <source>
        <dbReference type="Proteomes" id="UP001152797"/>
    </source>
</evidence>
<dbReference type="Proteomes" id="UP001152797">
    <property type="component" value="Unassembled WGS sequence"/>
</dbReference>
<sequence length="2224" mass="245554">MTALYDQELRDHMNETFVLEVDFPGPFITEVYTDTEPVAREARKRGLRAGESLTLSTGWNFLLEEHRTAAKNLIRRLKPYALVLAFPCGPWSLLMNLNSLTDVESLRKEAKVLVTFAVELCKLQLAAGRHFVLENPLASAAWTLQEVLDLVDRPDVFSVVIDQCVFGLMNASGELHRKATKLVTSSQALVSLMQGHRCDGSHHHAPVIGGSKVSRPAGHYPPALASALVQSFQNQFDFESKNLNCEHDALAAELPDAETSDDEELVPVTDQPEVLKISPQVKQAVFRLHENTGHRSGRRLARALLVCGAPKEAVVAARNLKCSICSEKRAPRARRPATLPQTSQVGAKAHIDLLMLEDAFRQNYVVVHITDSVSRFQMAAIIKNKSSQSVIQFLTTHWIPLMGCPEVLVADQGREFISGEFDEFCSSRSIYLYHIGVQAPWQNGLAERSGATLKALAGAVIRSQTCAGYDDMAMAVAEATAAYNADITEEGISPLQAVTGRQQAPTGDVLSGIHGRLAEHEMIDESPLAARQVAAREVARIAMVRLHFSRGLRRAELARARSSTFSDLPQPGDLCYYWRASKYNPKKGRSSSSSKHRLQLRRWHGPALLVALEGDANAFLSHRGQLTKCSLEHIRKASPLEQVAAGSWEAAIREVIEAVPVPEDVPVPDDPLADDVDAEVQDLLENDEPTPVPPVSSLEQQAQALAAPLTPAEVVAVLQPPSAALRQSSAVTSSLPPPPASVGHGPSQSLQGSETPAPLPTPLAAAPKPLMSSSISRARSLDSALSPRGGGAKRPASRPPALESERGRPGAPTTPTSGVPQSSKAFEAMVLSWEQLCNLAETAENIHPLMRLQAQAEMDRRAPFDCLESDHGSWDGRWSFLCEREWELQRELSQQLPCGDGALEAMTVQASRKEYQWSKMDPEDRKLWSEAATKGWQTYLENEAVQVLDMKRSAEVRRELAQKGELDKIMRPRFVLTDKADGLRTETNNLEKRPSARLVVPGFRDTANLEGKLRRDAPTGSRLAQHLLFILAAWHVDWKLISGDVKAAFLKGDPYLDRILFICCTDERTSPPIPLAPGQLATVRKGIFGLADAPRQWWLRLSRSVREHGWTRTLIDGATWLFWEPGSAPIDSSSSGPRKLHGIMVAHVDDLLFCGDAVAEAAFDAIGNELGFGSKEFDDFVWCGKRIRRAEDQTIRLSMVEYHRNLKPIYLPRNRKADPSSELTPSEAKQLRALLGSFQWLVAQLRFDMAFVTSTLQGERPTISTILRSNMALKEFQENPEFELIFRPVDPLTCGVMVVADAALGNVSMQGTTECGLMDKVYSQACYFVLVADQKLMAGESGTFNILDARSHRISRVCRSSYAAETLSTEEAFDVGRLCRGLIATVRGHDLYGKRAEVAMDSVDMQVVVDAKDVHDKTNSDTTSFGAQKSLAFVVAWLRSELRRPRTQLKWTSTENMWVDAGTKIMLLNHMRRIIALGQWCVSYCPSFVKQVYKAVKVKPMINAAKAHDAEPFGEALSKEDAMVGHLMKLSEQRGWHHRPGVGINVATNAKSFRTPEPRFSVTQFPLRTTYVRIDHPSGQCEWRRPKPFALRVERLQWREHRLIVRCKESRKRPELDKLDKLDVSKFHPKPQVGDGKDGGIMVREGCSLKSPELRQRLATGSLVRELAEKGERLCYQLLSGSGPQAGWVSIKVKNTEMLASVSKKPTLEGEVQLLTRRLAMLPLPLHKVLSFPELSCKQITEQIYEPRVGCLDRLAKENDNEWMKAAMLKKPLEPFAFQGFSPNDGVLKGLLADERLTPLQRCFPRVGPNGTEYVPSMDPVTGLMPDTVSALYFLEDVKETKDTQVTSLRGIVRFGAQATQSMSRGEPEEDGEFAPGVHGGAEAMVLADAAVYFARLAWNPNAMLKKISCQFSKPCPCFQSLEISVNLGLSEDFQYGSGIVTAKINLKLEKNLISFGEALLVSFPNKPMRVPANLPKISLAPPGVEWVPPELAQSRLPAASTLKPYNKEEYMAAAFQLPCMRFPKSCAAVEELGRQEQERQRGRQKHVRANRPVRGGEMRNDLCFPGGLTPAAIAFEKYFEKASGGILFDGILKLGPQASDALFLASDRRSVLDGSMSIVAHSGMALAALDDHLAHLPRCDGREKTSITWKLDLESHALLPIGQELDFECFCPFVQTGPVGNYVTGEIRYENEVLATLSAVITSSDRETPTALATPATAATPAT</sequence>
<evidence type="ECO:0000313" key="3">
    <source>
        <dbReference type="EMBL" id="CAI4003677.1"/>
    </source>
</evidence>
<dbReference type="EMBL" id="CAMXCT030003312">
    <property type="protein sequence ID" value="CAL4790989.1"/>
    <property type="molecule type" value="Genomic_DNA"/>
</dbReference>
<comment type="caution">
    <text evidence="3">The sequence shown here is derived from an EMBL/GenBank/DDBJ whole genome shotgun (WGS) entry which is preliminary data.</text>
</comment>
<protein>
    <submittedName>
        <fullName evidence="4">Gypsy retrotransposon integrase-like protein 1</fullName>
    </submittedName>
</protein>
<proteinExistence type="predicted"/>